<dbReference type="AlphaFoldDB" id="A0A382BBH2"/>
<organism evidence="2">
    <name type="scientific">marine metagenome</name>
    <dbReference type="NCBI Taxonomy" id="408172"/>
    <lineage>
        <taxon>unclassified sequences</taxon>
        <taxon>metagenomes</taxon>
        <taxon>ecological metagenomes</taxon>
    </lineage>
</organism>
<evidence type="ECO:0000256" key="1">
    <source>
        <dbReference type="SAM" id="Phobius"/>
    </source>
</evidence>
<proteinExistence type="predicted"/>
<sequence length="35" mass="4008">MTDISWYLILIIFGLVFAVPFFLAYAAYLFKGSDT</sequence>
<dbReference type="EMBL" id="UINC01028841">
    <property type="protein sequence ID" value="SVB10557.1"/>
    <property type="molecule type" value="Genomic_DNA"/>
</dbReference>
<protein>
    <submittedName>
        <fullName evidence="2">Uncharacterized protein</fullName>
    </submittedName>
</protein>
<keyword evidence="1" id="KW-0472">Membrane</keyword>
<keyword evidence="1" id="KW-1133">Transmembrane helix</keyword>
<keyword evidence="1" id="KW-0812">Transmembrane</keyword>
<gene>
    <name evidence="2" type="ORF">METZ01_LOCUS163411</name>
</gene>
<name>A0A382BBH2_9ZZZZ</name>
<feature type="transmembrane region" description="Helical" evidence="1">
    <location>
        <begin position="6"/>
        <end position="30"/>
    </location>
</feature>
<evidence type="ECO:0000313" key="2">
    <source>
        <dbReference type="EMBL" id="SVB10557.1"/>
    </source>
</evidence>
<reference evidence="2" key="1">
    <citation type="submission" date="2018-05" db="EMBL/GenBank/DDBJ databases">
        <authorList>
            <person name="Lanie J.A."/>
            <person name="Ng W.-L."/>
            <person name="Kazmierczak K.M."/>
            <person name="Andrzejewski T.M."/>
            <person name="Davidsen T.M."/>
            <person name="Wayne K.J."/>
            <person name="Tettelin H."/>
            <person name="Glass J.I."/>
            <person name="Rusch D."/>
            <person name="Podicherti R."/>
            <person name="Tsui H.-C.T."/>
            <person name="Winkler M.E."/>
        </authorList>
    </citation>
    <scope>NUCLEOTIDE SEQUENCE</scope>
</reference>
<accession>A0A382BBH2</accession>